<evidence type="ECO:0000256" key="9">
    <source>
        <dbReference type="ARBA" id="ARBA00024238"/>
    </source>
</evidence>
<keyword evidence="3" id="KW-0507">mRNA processing</keyword>
<dbReference type="EMBL" id="CP048997">
    <property type="protein sequence ID" value="QID82772.1"/>
    <property type="molecule type" value="Genomic_DNA"/>
</dbReference>
<evidence type="ECO:0000256" key="3">
    <source>
        <dbReference type="ARBA" id="ARBA00022664"/>
    </source>
</evidence>
<dbReference type="AlphaFoldDB" id="A0A6C1E0J3"/>
<feature type="domain" description="U2A'/phosphoprotein 32 family A C-terminal" evidence="10">
    <location>
        <begin position="137"/>
        <end position="155"/>
    </location>
</feature>
<evidence type="ECO:0000256" key="8">
    <source>
        <dbReference type="ARBA" id="ARBA00024196"/>
    </source>
</evidence>
<keyword evidence="7" id="KW-0539">Nucleus</keyword>
<dbReference type="PROSITE" id="PS51450">
    <property type="entry name" value="LRR"/>
    <property type="match status" value="1"/>
</dbReference>
<dbReference type="Proteomes" id="UP000501346">
    <property type="component" value="Chromosome ScXVI"/>
</dbReference>
<accession>A0A6C1E0J3</accession>
<organism evidence="11 12">
    <name type="scientific">Saccharomyces pastorianus</name>
    <name type="common">Lager yeast</name>
    <name type="synonym">Saccharomyces cerevisiae x Saccharomyces eubayanus</name>
    <dbReference type="NCBI Taxonomy" id="27292"/>
    <lineage>
        <taxon>Eukaryota</taxon>
        <taxon>Fungi</taxon>
        <taxon>Dikarya</taxon>
        <taxon>Ascomycota</taxon>
        <taxon>Saccharomycotina</taxon>
        <taxon>Saccharomycetes</taxon>
        <taxon>Saccharomycetales</taxon>
        <taxon>Saccharomycetaceae</taxon>
        <taxon>Saccharomyces</taxon>
    </lineage>
</organism>
<dbReference type="GO" id="GO:0005686">
    <property type="term" value="C:U2 snRNP"/>
    <property type="evidence" value="ECO:0007669"/>
    <property type="project" value="TreeGrafter"/>
</dbReference>
<gene>
    <name evidence="11" type="primary">LEA1_1</name>
    <name evidence="11" type="ORF">GRS66_005203</name>
</gene>
<dbReference type="SUPFAM" id="SSF52058">
    <property type="entry name" value="L domain-like"/>
    <property type="match status" value="1"/>
</dbReference>
<dbReference type="OrthoDB" id="433501at2759"/>
<proteinExistence type="inferred from homology"/>
<dbReference type="InterPro" id="IPR001611">
    <property type="entry name" value="Leu-rich_rpt"/>
</dbReference>
<evidence type="ECO:0000256" key="6">
    <source>
        <dbReference type="ARBA" id="ARBA00023187"/>
    </source>
</evidence>
<dbReference type="InterPro" id="IPR032675">
    <property type="entry name" value="LRR_dom_sf"/>
</dbReference>
<reference evidence="11 12" key="1">
    <citation type="journal article" date="2019" name="BMC Genomics">
        <title>Chromosome level assembly and comparative genome analysis confirm lager-brewing yeasts originated from a single hybridization.</title>
        <authorList>
            <person name="Salazar A.N."/>
            <person name="Gorter de Vries A.R."/>
            <person name="van den Broek M."/>
            <person name="Brouwers N."/>
            <person name="de la Torre Cortes P."/>
            <person name="Kuijpers N.G.A."/>
            <person name="Daran J.G."/>
            <person name="Abeel T."/>
        </authorList>
    </citation>
    <scope>NUCLEOTIDE SEQUENCE [LARGE SCALE GENOMIC DNA]</scope>
    <source>
        <strain evidence="11 12">CBS 1483</strain>
    </source>
</reference>
<keyword evidence="2" id="KW-0433">Leucine-rich repeat</keyword>
<evidence type="ECO:0000256" key="7">
    <source>
        <dbReference type="ARBA" id="ARBA00023242"/>
    </source>
</evidence>
<keyword evidence="4" id="KW-0747">Spliceosome</keyword>
<dbReference type="GO" id="GO:0005681">
    <property type="term" value="C:spliceosomal complex"/>
    <property type="evidence" value="ECO:0007669"/>
    <property type="project" value="UniProtKB-KW"/>
</dbReference>
<dbReference type="Pfam" id="PF14580">
    <property type="entry name" value="LRR_9"/>
    <property type="match status" value="1"/>
</dbReference>
<evidence type="ECO:0000256" key="5">
    <source>
        <dbReference type="ARBA" id="ARBA00022737"/>
    </source>
</evidence>
<dbReference type="InterPro" id="IPR044640">
    <property type="entry name" value="RU2A"/>
</dbReference>
<comment type="similarity">
    <text evidence="8">Belongs to the U2 small nuclear ribonucleoprotein A family.</text>
</comment>
<protein>
    <recommendedName>
        <fullName evidence="9">U2 small nuclear ribonucleoprotein A'</fullName>
    </recommendedName>
</protein>
<dbReference type="InterPro" id="IPR003603">
    <property type="entry name" value="U2A'_phosphoprotein32A_C"/>
</dbReference>
<dbReference type="PANTHER" id="PTHR10552:SF6">
    <property type="entry name" value="U2 SMALL NUCLEAR RIBONUCLEOPROTEIN A"/>
    <property type="match status" value="1"/>
</dbReference>
<evidence type="ECO:0000256" key="2">
    <source>
        <dbReference type="ARBA" id="ARBA00022614"/>
    </source>
</evidence>
<evidence type="ECO:0000313" key="12">
    <source>
        <dbReference type="Proteomes" id="UP000501346"/>
    </source>
</evidence>
<evidence type="ECO:0000259" key="10">
    <source>
        <dbReference type="SMART" id="SM00446"/>
    </source>
</evidence>
<sequence length="238" mass="27140">MKFTPSIVIDAPQYYVDHFNGKYNVDKCVILRDLQLETDSESMPSSLKHLTKPTHILDLTNNDLIMIPDLSRRDDIHTLLLGRNNIVEVDGRLLPMNVQNLTLSNNSIRRFEDLQRLCRAPRTLKNLTLIGNQVCHLANYREHVLRLVPHLETLDFQNVTAEERKSAMSFPRQADGDTLGPVNTAIRDNGSRDKTMEIMNLVVSKMTVERRNELKKQLAEATSLEEIARLEKLLSGGV</sequence>
<dbReference type="GO" id="GO:0000398">
    <property type="term" value="P:mRNA splicing, via spliceosome"/>
    <property type="evidence" value="ECO:0007669"/>
    <property type="project" value="InterPro"/>
</dbReference>
<comment type="subcellular location">
    <subcellularLocation>
        <location evidence="1">Nucleus</location>
    </subcellularLocation>
</comment>
<name>A0A6C1E0J3_SACPS</name>
<keyword evidence="5" id="KW-0677">Repeat</keyword>
<dbReference type="FunFam" id="3.80.10.10:FF:000629">
    <property type="entry name" value="U2 snRNP component"/>
    <property type="match status" value="1"/>
</dbReference>
<keyword evidence="6" id="KW-0508">mRNA splicing</keyword>
<dbReference type="PANTHER" id="PTHR10552">
    <property type="entry name" value="U2 SMALL NUCLEAR RIBONUCLEOPROTEIN A"/>
    <property type="match status" value="1"/>
</dbReference>
<dbReference type="GO" id="GO:0030620">
    <property type="term" value="F:U2 snRNA binding"/>
    <property type="evidence" value="ECO:0007669"/>
    <property type="project" value="InterPro"/>
</dbReference>
<dbReference type="Gene3D" id="3.80.10.10">
    <property type="entry name" value="Ribonuclease Inhibitor"/>
    <property type="match status" value="1"/>
</dbReference>
<dbReference type="SMART" id="SM00446">
    <property type="entry name" value="LRRcap"/>
    <property type="match status" value="1"/>
</dbReference>
<evidence type="ECO:0000256" key="1">
    <source>
        <dbReference type="ARBA" id="ARBA00004123"/>
    </source>
</evidence>
<evidence type="ECO:0000256" key="4">
    <source>
        <dbReference type="ARBA" id="ARBA00022728"/>
    </source>
</evidence>
<evidence type="ECO:0000313" key="11">
    <source>
        <dbReference type="EMBL" id="QID82772.1"/>
    </source>
</evidence>
<keyword evidence="12" id="KW-1185">Reference proteome</keyword>